<name>R7Y4V5_9ACTN</name>
<dbReference type="InterPro" id="IPR028978">
    <property type="entry name" value="Chorismate_lyase_/UTRA_dom_sf"/>
</dbReference>
<dbReference type="AlphaFoldDB" id="R7Y4V5"/>
<dbReference type="GO" id="GO:0045892">
    <property type="term" value="P:negative regulation of DNA-templated transcription"/>
    <property type="evidence" value="ECO:0007669"/>
    <property type="project" value="TreeGrafter"/>
</dbReference>
<evidence type="ECO:0000313" key="5">
    <source>
        <dbReference type="EMBL" id="EON31088.1"/>
    </source>
</evidence>
<proteinExistence type="predicted"/>
<dbReference type="GO" id="GO:0003677">
    <property type="term" value="F:DNA binding"/>
    <property type="evidence" value="ECO:0007669"/>
    <property type="project" value="UniProtKB-KW"/>
</dbReference>
<dbReference type="GO" id="GO:0003700">
    <property type="term" value="F:DNA-binding transcription factor activity"/>
    <property type="evidence" value="ECO:0007669"/>
    <property type="project" value="InterPro"/>
</dbReference>
<dbReference type="PROSITE" id="PS50949">
    <property type="entry name" value="HTH_GNTR"/>
    <property type="match status" value="1"/>
</dbReference>
<dbReference type="SMART" id="SM00866">
    <property type="entry name" value="UTRA"/>
    <property type="match status" value="1"/>
</dbReference>
<dbReference type="SUPFAM" id="SSF46785">
    <property type="entry name" value="Winged helix' DNA-binding domain"/>
    <property type="match status" value="1"/>
</dbReference>
<keyword evidence="2" id="KW-0238">DNA-binding</keyword>
<dbReference type="InterPro" id="IPR000524">
    <property type="entry name" value="Tscrpt_reg_HTH_GntR"/>
</dbReference>
<dbReference type="EMBL" id="AQPW01000031">
    <property type="protein sequence ID" value="EON31088.1"/>
    <property type="molecule type" value="Genomic_DNA"/>
</dbReference>
<dbReference type="OrthoDB" id="7363114at2"/>
<evidence type="ECO:0000259" key="4">
    <source>
        <dbReference type="PROSITE" id="PS50949"/>
    </source>
</evidence>
<sequence length="238" mass="27306">MTLSEQPRVLKHQVVRSQLEELLADLVEGDPFPAERDLAESFSVSRETVRQALRELLLDGRIERRGRMTVVAGPKIRQPLSIGSYTEAARERGMETSRILVGWTRITADAVLADRLAIAIGDPVIQLERVFTTDKVRVALERTRLPAYRYPDLEADFEVTSSLYAEFRRRGVRFGRTEDTIETTLPDAREAALLHVDARTPMFLLNRLSYDKDNTPIEYRRSLYRGDRMAFTQTMYAD</sequence>
<dbReference type="RefSeq" id="WP_010844226.1">
    <property type="nucleotide sequence ID" value="NZ_AQPW01000031.1"/>
</dbReference>
<protein>
    <submittedName>
        <fullName evidence="5">Transcriptional regulator</fullName>
    </submittedName>
</protein>
<organism evidence="5 6">
    <name type="scientific">Gordonia terrae C-6</name>
    <dbReference type="NCBI Taxonomy" id="1316928"/>
    <lineage>
        <taxon>Bacteria</taxon>
        <taxon>Bacillati</taxon>
        <taxon>Actinomycetota</taxon>
        <taxon>Actinomycetes</taxon>
        <taxon>Mycobacteriales</taxon>
        <taxon>Gordoniaceae</taxon>
        <taxon>Gordonia</taxon>
    </lineage>
</organism>
<dbReference type="InterPro" id="IPR036390">
    <property type="entry name" value="WH_DNA-bd_sf"/>
</dbReference>
<dbReference type="PATRIC" id="fig|1316928.3.peg.3875"/>
<dbReference type="PANTHER" id="PTHR44846:SF1">
    <property type="entry name" value="MANNOSYL-D-GLYCERATE TRANSPORT_METABOLISM SYSTEM REPRESSOR MNGR-RELATED"/>
    <property type="match status" value="1"/>
</dbReference>
<evidence type="ECO:0000256" key="2">
    <source>
        <dbReference type="ARBA" id="ARBA00023125"/>
    </source>
</evidence>
<gene>
    <name evidence="5" type="ORF">GTC6_19186</name>
</gene>
<evidence type="ECO:0000313" key="6">
    <source>
        <dbReference type="Proteomes" id="UP000013569"/>
    </source>
</evidence>
<dbReference type="InterPro" id="IPR011663">
    <property type="entry name" value="UTRA"/>
</dbReference>
<dbReference type="InterPro" id="IPR036388">
    <property type="entry name" value="WH-like_DNA-bd_sf"/>
</dbReference>
<accession>R7Y4V5</accession>
<dbReference type="Gene3D" id="3.40.1410.10">
    <property type="entry name" value="Chorismate lyase-like"/>
    <property type="match status" value="1"/>
</dbReference>
<keyword evidence="1" id="KW-0805">Transcription regulation</keyword>
<feature type="domain" description="HTH gntR-type" evidence="4">
    <location>
        <begin position="8"/>
        <end position="74"/>
    </location>
</feature>
<dbReference type="PANTHER" id="PTHR44846">
    <property type="entry name" value="MANNOSYL-D-GLYCERATE TRANSPORT/METABOLISM SYSTEM REPRESSOR MNGR-RELATED"/>
    <property type="match status" value="1"/>
</dbReference>
<comment type="caution">
    <text evidence="5">The sequence shown here is derived from an EMBL/GenBank/DDBJ whole genome shotgun (WGS) entry which is preliminary data.</text>
</comment>
<dbReference type="Proteomes" id="UP000013569">
    <property type="component" value="Unassembled WGS sequence"/>
</dbReference>
<dbReference type="Gene3D" id="1.10.10.10">
    <property type="entry name" value="Winged helix-like DNA-binding domain superfamily/Winged helix DNA-binding domain"/>
    <property type="match status" value="1"/>
</dbReference>
<dbReference type="CDD" id="cd07377">
    <property type="entry name" value="WHTH_GntR"/>
    <property type="match status" value="1"/>
</dbReference>
<dbReference type="SUPFAM" id="SSF64288">
    <property type="entry name" value="Chorismate lyase-like"/>
    <property type="match status" value="1"/>
</dbReference>
<dbReference type="PRINTS" id="PR00035">
    <property type="entry name" value="HTHGNTR"/>
</dbReference>
<evidence type="ECO:0000256" key="1">
    <source>
        <dbReference type="ARBA" id="ARBA00023015"/>
    </source>
</evidence>
<dbReference type="Pfam" id="PF00392">
    <property type="entry name" value="GntR"/>
    <property type="match status" value="1"/>
</dbReference>
<dbReference type="SMART" id="SM00345">
    <property type="entry name" value="HTH_GNTR"/>
    <property type="match status" value="1"/>
</dbReference>
<reference evidence="5 6" key="1">
    <citation type="journal article" date="2013" name="Genome Announc.">
        <title>Draft Genome Sequence of a Benzothiophene-Desulfurizing Bacterium, Gordona terrae Strain C-6.</title>
        <authorList>
            <person name="Wang W."/>
            <person name="Ma T."/>
            <person name="Ren Y."/>
            <person name="Li G."/>
        </authorList>
    </citation>
    <scope>NUCLEOTIDE SEQUENCE [LARGE SCALE GENOMIC DNA]</scope>
    <source>
        <strain evidence="5 6">C-6</strain>
    </source>
</reference>
<dbReference type="Pfam" id="PF07702">
    <property type="entry name" value="UTRA"/>
    <property type="match status" value="1"/>
</dbReference>
<evidence type="ECO:0000256" key="3">
    <source>
        <dbReference type="ARBA" id="ARBA00023163"/>
    </source>
</evidence>
<dbReference type="InterPro" id="IPR050679">
    <property type="entry name" value="Bact_HTH_transcr_reg"/>
</dbReference>
<keyword evidence="3" id="KW-0804">Transcription</keyword>